<evidence type="ECO:0000313" key="3">
    <source>
        <dbReference type="RefSeq" id="XP_008274856.1"/>
    </source>
</evidence>
<organism evidence="1">
    <name type="scientific">Stegastes partitus</name>
    <name type="common">bicolor damselfish</name>
    <dbReference type="NCBI Taxonomy" id="144197"/>
    <lineage>
        <taxon>Eukaryota</taxon>
        <taxon>Metazoa</taxon>
        <taxon>Chordata</taxon>
        <taxon>Craniata</taxon>
        <taxon>Vertebrata</taxon>
        <taxon>Euteleostomi</taxon>
        <taxon>Actinopterygii</taxon>
        <taxon>Neopterygii</taxon>
        <taxon>Teleostei</taxon>
        <taxon>Neoteleostei</taxon>
        <taxon>Acanthomorphata</taxon>
        <taxon>Ovalentaria</taxon>
        <taxon>Pomacentridae</taxon>
        <taxon>Stegastes</taxon>
    </lineage>
</organism>
<dbReference type="Ensembl" id="ENSSPAT00000018391.1">
    <property type="protein sequence ID" value="ENSSPAP00000018113.1"/>
    <property type="gene ID" value="ENSSPAG00000013685.1"/>
</dbReference>
<reference evidence="1" key="1">
    <citation type="submission" date="2023-09" db="UniProtKB">
        <authorList>
            <consortium name="Ensembl"/>
        </authorList>
    </citation>
    <scope>IDENTIFICATION</scope>
</reference>
<dbReference type="OrthoDB" id="5984625at2759"/>
<sequence>MQHLPHRAAPSSHLNVVGLHNHSAWEHAAGVGSASAQIKLIPEREALYVASGSTVVGHTFQQAVCDVNIHLGNGSGKDFSAVKTAVTQGGKAKQHSPMAAKESKQWWDPFETSYRKQFVYQPNSAAEILLCPMSTSFIDSYSKSGPFGSTVYNKDFYWKPACRPECIRTGTASGQRRNNPHPSQSFMMWRMPRDAARNSEYAAFPWKCPPSEGEIRKALTAQYCSTYACDFMGLPQGYDDINKAEGRLARLHNRHHTPLSADTEIRANYRQPKPELLGNLFHYSCRKDPNLACCGIVPTVVQRHIHTQKQKGSDVTTYDRFYGKRVGDVTSVMKSLLPQELQQLHRILPEEEKEAVKSALSRDACPNNGEKVNKLPAVV</sequence>
<dbReference type="PANTHER" id="PTHR33769:SF1">
    <property type="entry name" value="TESTIS-EXPRESSED PROTEIN 26"/>
    <property type="match status" value="1"/>
</dbReference>
<gene>
    <name evidence="3" type="primary">tex26</name>
</gene>
<dbReference type="GeneTree" id="ENSGT00390000009484"/>
<dbReference type="STRING" id="144197.ENSSPAP00000018113"/>
<dbReference type="GeneID" id="103353582"/>
<accession>A0A3B5A9M3</accession>
<keyword evidence="2" id="KW-1185">Reference proteome</keyword>
<reference evidence="3" key="2">
    <citation type="submission" date="2025-04" db="UniProtKB">
        <authorList>
            <consortium name="RefSeq"/>
        </authorList>
    </citation>
    <scope>IDENTIFICATION</scope>
</reference>
<evidence type="ECO:0000313" key="1">
    <source>
        <dbReference type="Ensembl" id="ENSSPAP00000018113.1"/>
    </source>
</evidence>
<name>A0A3B5A9M3_9TELE</name>
<dbReference type="GO" id="GO:0005737">
    <property type="term" value="C:cytoplasm"/>
    <property type="evidence" value="ECO:0007669"/>
    <property type="project" value="TreeGrafter"/>
</dbReference>
<protein>
    <submittedName>
        <fullName evidence="1">Testis expressed 26</fullName>
    </submittedName>
    <submittedName>
        <fullName evidence="3">Testis-expressed sequence 26 protein</fullName>
    </submittedName>
</protein>
<dbReference type="CTD" id="122046"/>
<dbReference type="PANTHER" id="PTHR33769">
    <property type="entry name" value="TESTIS-EXPRESSED PROTEIN 26 ISOFORM X3"/>
    <property type="match status" value="1"/>
</dbReference>
<dbReference type="Proteomes" id="UP000694891">
    <property type="component" value="Unplaced"/>
</dbReference>
<evidence type="ECO:0000313" key="2">
    <source>
        <dbReference type="Proteomes" id="UP000694891"/>
    </source>
</evidence>
<dbReference type="AlphaFoldDB" id="A0A3B5A9M3"/>
<dbReference type="RefSeq" id="XP_008274856.1">
    <property type="nucleotide sequence ID" value="XM_008276634.1"/>
</dbReference>
<proteinExistence type="predicted"/>
<dbReference type="InterPro" id="IPR043460">
    <property type="entry name" value="MEDAG/TEX26"/>
</dbReference>